<evidence type="ECO:0000256" key="1">
    <source>
        <dbReference type="ARBA" id="ARBA00006336"/>
    </source>
</evidence>
<dbReference type="Proteomes" id="UP001199916">
    <property type="component" value="Unassembled WGS sequence"/>
</dbReference>
<gene>
    <name evidence="4" type="ORF">LQV63_29160</name>
</gene>
<dbReference type="InterPro" id="IPR050272">
    <property type="entry name" value="Isochorismatase-like_hydrls"/>
</dbReference>
<organism evidence="4 5">
    <name type="scientific">Paenibacillus profundus</name>
    <dbReference type="NCBI Taxonomy" id="1173085"/>
    <lineage>
        <taxon>Bacteria</taxon>
        <taxon>Bacillati</taxon>
        <taxon>Bacillota</taxon>
        <taxon>Bacilli</taxon>
        <taxon>Bacillales</taxon>
        <taxon>Paenibacillaceae</taxon>
        <taxon>Paenibacillus</taxon>
    </lineage>
</organism>
<evidence type="ECO:0000313" key="4">
    <source>
        <dbReference type="EMBL" id="MCE5173326.1"/>
    </source>
</evidence>
<evidence type="ECO:0000259" key="3">
    <source>
        <dbReference type="Pfam" id="PF00857"/>
    </source>
</evidence>
<dbReference type="CDD" id="cd00431">
    <property type="entry name" value="cysteine_hydrolases"/>
    <property type="match status" value="1"/>
</dbReference>
<evidence type="ECO:0000256" key="2">
    <source>
        <dbReference type="ARBA" id="ARBA00022801"/>
    </source>
</evidence>
<keyword evidence="5" id="KW-1185">Reference proteome</keyword>
<dbReference type="InterPro" id="IPR036380">
    <property type="entry name" value="Isochorismatase-like_sf"/>
</dbReference>
<accession>A0ABS8YNC8</accession>
<dbReference type="GO" id="GO:0016787">
    <property type="term" value="F:hydrolase activity"/>
    <property type="evidence" value="ECO:0007669"/>
    <property type="project" value="UniProtKB-KW"/>
</dbReference>
<reference evidence="4 5" key="1">
    <citation type="submission" date="2021-11" db="EMBL/GenBank/DDBJ databases">
        <title>Draft genome sequence of Paenibacillus profundus YoMME, a new Gram-positive bacteria with exoelectrogenic properties.</title>
        <authorList>
            <person name="Hubenova Y."/>
            <person name="Hubenova E."/>
            <person name="Manasiev Y."/>
            <person name="Peykov S."/>
            <person name="Mitov M."/>
        </authorList>
    </citation>
    <scope>NUCLEOTIDE SEQUENCE [LARGE SCALE GENOMIC DNA]</scope>
    <source>
        <strain evidence="4 5">YoMME</strain>
    </source>
</reference>
<dbReference type="Gene3D" id="3.40.50.850">
    <property type="entry name" value="Isochorismatase-like"/>
    <property type="match status" value="1"/>
</dbReference>
<dbReference type="PANTHER" id="PTHR43540:SF6">
    <property type="entry name" value="ISOCHORISMATASE-LIKE DOMAIN-CONTAINING PROTEIN"/>
    <property type="match status" value="1"/>
</dbReference>
<comment type="caution">
    <text evidence="4">The sequence shown here is derived from an EMBL/GenBank/DDBJ whole genome shotgun (WGS) entry which is preliminary data.</text>
</comment>
<dbReference type="Pfam" id="PF00857">
    <property type="entry name" value="Isochorismatase"/>
    <property type="match status" value="1"/>
</dbReference>
<evidence type="ECO:0000313" key="5">
    <source>
        <dbReference type="Proteomes" id="UP001199916"/>
    </source>
</evidence>
<feature type="domain" description="Isochorismatase-like" evidence="3">
    <location>
        <begin position="42"/>
        <end position="179"/>
    </location>
</feature>
<dbReference type="SUPFAM" id="SSF52499">
    <property type="entry name" value="Isochorismatase-like hydrolases"/>
    <property type="match status" value="1"/>
</dbReference>
<dbReference type="EMBL" id="JAJNBZ010000047">
    <property type="protein sequence ID" value="MCE5173326.1"/>
    <property type="molecule type" value="Genomic_DNA"/>
</dbReference>
<protein>
    <submittedName>
        <fullName evidence="4">Cysteine hydrolase</fullName>
    </submittedName>
</protein>
<dbReference type="PANTHER" id="PTHR43540">
    <property type="entry name" value="PEROXYUREIDOACRYLATE/UREIDOACRYLATE AMIDOHYDROLASE-RELATED"/>
    <property type="match status" value="1"/>
</dbReference>
<dbReference type="RefSeq" id="WP_233699291.1">
    <property type="nucleotide sequence ID" value="NZ_JAJNBZ010000047.1"/>
</dbReference>
<proteinExistence type="inferred from homology"/>
<name>A0ABS8YNC8_9BACL</name>
<dbReference type="InterPro" id="IPR000868">
    <property type="entry name" value="Isochorismatase-like_dom"/>
</dbReference>
<keyword evidence="2 4" id="KW-0378">Hydrolase</keyword>
<sequence length="204" mass="22654">MRYRCPFCGNWRSDHTIIDEWNNVITPPTPELKAVYIEPSSTALLILDMEDSICNNHRCIASISKINNLLTEAREVGMLVVYSLTHAGNVSDINHQLSPSLIDPIVKSNVDKFYKTDLENILQKNNIQTVIVTGYSANGAVLHTATAAAFRGYNVAVPVDGMSAANPYAEQYTAWHLLNSPGTRNRVVLTKTDFITLSSKLHNH</sequence>
<comment type="similarity">
    <text evidence="1">Belongs to the isochorismatase family.</text>
</comment>